<evidence type="ECO:0000313" key="4">
    <source>
        <dbReference type="Proteomes" id="UP001252270"/>
    </source>
</evidence>
<dbReference type="EMBL" id="JARWAL010000008">
    <property type="protein sequence ID" value="MDR5893091.1"/>
    <property type="molecule type" value="Genomic_DNA"/>
</dbReference>
<dbReference type="RefSeq" id="WP_299312393.1">
    <property type="nucleotide sequence ID" value="NZ_JARWAL010000008.1"/>
</dbReference>
<evidence type="ECO:0000256" key="1">
    <source>
        <dbReference type="ARBA" id="ARBA00023004"/>
    </source>
</evidence>
<dbReference type="Pfam" id="PF04362">
    <property type="entry name" value="Iron_traffic"/>
    <property type="match status" value="1"/>
</dbReference>
<comment type="similarity">
    <text evidence="2">Belongs to the Fe(2+)-trafficking protein family.</text>
</comment>
<dbReference type="PIRSF" id="PIRSF029827">
    <property type="entry name" value="Fe_traffic_YggX"/>
    <property type="match status" value="1"/>
</dbReference>
<keyword evidence="1 2" id="KW-0408">Iron</keyword>
<evidence type="ECO:0000256" key="2">
    <source>
        <dbReference type="HAMAP-Rule" id="MF_00686"/>
    </source>
</evidence>
<dbReference type="Gene3D" id="1.10.3880.10">
    <property type="entry name" value="Fe(II) trafficking protein YggX"/>
    <property type="match status" value="1"/>
</dbReference>
<protein>
    <recommendedName>
        <fullName evidence="2">Probable Fe(2+)-trafficking protein</fullName>
    </recommendedName>
</protein>
<dbReference type="SUPFAM" id="SSF111148">
    <property type="entry name" value="YggX-like"/>
    <property type="match status" value="1"/>
</dbReference>
<dbReference type="PANTHER" id="PTHR36965">
    <property type="entry name" value="FE(2+)-TRAFFICKING PROTEIN-RELATED"/>
    <property type="match status" value="1"/>
</dbReference>
<proteinExistence type="inferred from homology"/>
<dbReference type="NCBIfam" id="NF003817">
    <property type="entry name" value="PRK05408.1"/>
    <property type="match status" value="1"/>
</dbReference>
<gene>
    <name evidence="3" type="ORF">QC820_09690</name>
</gene>
<comment type="caution">
    <text evidence="3">The sequence shown here is derived from an EMBL/GenBank/DDBJ whole genome shotgun (WGS) entry which is preliminary data.</text>
</comment>
<organism evidence="3 4">
    <name type="scientific">Halomonas mongoliensis</name>
    <dbReference type="NCBI Taxonomy" id="321265"/>
    <lineage>
        <taxon>Bacteria</taxon>
        <taxon>Pseudomonadati</taxon>
        <taxon>Pseudomonadota</taxon>
        <taxon>Gammaproteobacteria</taxon>
        <taxon>Oceanospirillales</taxon>
        <taxon>Halomonadaceae</taxon>
        <taxon>Halomonas</taxon>
    </lineage>
</organism>
<evidence type="ECO:0000313" key="3">
    <source>
        <dbReference type="EMBL" id="MDR5893091.1"/>
    </source>
</evidence>
<dbReference type="Proteomes" id="UP001252270">
    <property type="component" value="Unassembled WGS sequence"/>
</dbReference>
<sequence length="91" mass="10747">MSQTVHCRKYQRELEALPFPPLPGKKGQEIQASVSKQAWEEWQALQTRLINEKHLNMLDPASREYLMDQMERFLDNRETDQAEGYVPREEG</sequence>
<dbReference type="PANTHER" id="PTHR36965:SF1">
    <property type="entry name" value="FE(2+)-TRAFFICKING PROTEIN-RELATED"/>
    <property type="match status" value="1"/>
</dbReference>
<dbReference type="InterPro" id="IPR007457">
    <property type="entry name" value="Fe_traffick_prot_YggX"/>
</dbReference>
<keyword evidence="4" id="KW-1185">Reference proteome</keyword>
<reference evidence="3 4" key="1">
    <citation type="submission" date="2023-04" db="EMBL/GenBank/DDBJ databases">
        <title>A long-awaited taxogenomic arrangement of the family Halomonadaceae.</title>
        <authorList>
            <person name="De La Haba R."/>
            <person name="Chuvochina M."/>
            <person name="Wittouck S."/>
            <person name="Arahal D.R."/>
            <person name="Sanchez-Porro C."/>
            <person name="Hugenholtz P."/>
            <person name="Ventosa A."/>
        </authorList>
    </citation>
    <scope>NUCLEOTIDE SEQUENCE [LARGE SCALE GENOMIC DNA]</scope>
    <source>
        <strain evidence="3 4">DSM 17332</strain>
    </source>
</reference>
<name>A0ABU1GNH3_9GAMM</name>
<accession>A0ABU1GNH3</accession>
<dbReference type="InterPro" id="IPR036766">
    <property type="entry name" value="Fe_traffick_prot_YggX_sf"/>
</dbReference>
<comment type="function">
    <text evidence="2">Could be a mediator in iron transactions between iron acquisition and iron-requiring processes, such as synthesis and/or repair of Fe-S clusters in biosynthetic enzymes.</text>
</comment>
<dbReference type="HAMAP" id="MF_00686">
    <property type="entry name" value="Fe_traffic_YggX"/>
    <property type="match status" value="1"/>
</dbReference>